<dbReference type="InterPro" id="IPR018626">
    <property type="entry name" value="LCHN/Anr2"/>
</dbReference>
<evidence type="ECO:0000313" key="1">
    <source>
        <dbReference type="EMBL" id="OBZ89920.1"/>
    </source>
</evidence>
<keyword evidence="2" id="KW-1185">Reference proteome</keyword>
<dbReference type="EMBL" id="LUGH01000072">
    <property type="protein sequence ID" value="OBZ89920.1"/>
    <property type="molecule type" value="Genomic_DNA"/>
</dbReference>
<organism evidence="1 2">
    <name type="scientific">Choanephora cucurbitarum</name>
    <dbReference type="NCBI Taxonomy" id="101091"/>
    <lineage>
        <taxon>Eukaryota</taxon>
        <taxon>Fungi</taxon>
        <taxon>Fungi incertae sedis</taxon>
        <taxon>Mucoromycota</taxon>
        <taxon>Mucoromycotina</taxon>
        <taxon>Mucoromycetes</taxon>
        <taxon>Mucorales</taxon>
        <taxon>Mucorineae</taxon>
        <taxon>Choanephoraceae</taxon>
        <taxon>Choanephoroideae</taxon>
        <taxon>Choanephora</taxon>
    </lineage>
</organism>
<dbReference type="STRING" id="101091.A0A1C7NLQ6"/>
<dbReference type="FunCoup" id="A0A1C7NLQ6">
    <property type="interactions" value="19"/>
</dbReference>
<protein>
    <submittedName>
        <fullName evidence="1">Protein LCHN</fullName>
    </submittedName>
</protein>
<accession>A0A1C7NLQ6</accession>
<dbReference type="Proteomes" id="UP000093000">
    <property type="component" value="Unassembled WGS sequence"/>
</dbReference>
<proteinExistence type="predicted"/>
<reference evidence="1 2" key="1">
    <citation type="submission" date="2016-03" db="EMBL/GenBank/DDBJ databases">
        <title>Choanephora cucurbitarum.</title>
        <authorList>
            <person name="Min B."/>
            <person name="Park H."/>
            <person name="Park J.-H."/>
            <person name="Shin H.-D."/>
            <person name="Choi I.-G."/>
        </authorList>
    </citation>
    <scope>NUCLEOTIDE SEQUENCE [LARGE SCALE GENOMIC DNA]</scope>
    <source>
        <strain evidence="1 2">KUS-F28377</strain>
    </source>
</reference>
<dbReference type="AlphaFoldDB" id="A0A1C7NLQ6"/>
<dbReference type="Pfam" id="PF09804">
    <property type="entry name" value="DENND11"/>
    <property type="match status" value="1"/>
</dbReference>
<dbReference type="InterPro" id="IPR053056">
    <property type="entry name" value="Lipid_Metab_Assoc_Protein"/>
</dbReference>
<evidence type="ECO:0000313" key="2">
    <source>
        <dbReference type="Proteomes" id="UP000093000"/>
    </source>
</evidence>
<gene>
    <name evidence="1" type="primary">lchn</name>
    <name evidence="1" type="ORF">A0J61_02044</name>
</gene>
<dbReference type="InParanoid" id="A0A1C7NLQ6"/>
<comment type="caution">
    <text evidence="1">The sequence shown here is derived from an EMBL/GenBank/DDBJ whole genome shotgun (WGS) entry which is preliminary data.</text>
</comment>
<dbReference type="PANTHER" id="PTHR28153">
    <property type="entry name" value="PROTEIN, PUTATIVE-RELATED"/>
    <property type="match status" value="1"/>
</dbReference>
<name>A0A1C7NLQ6_9FUNG</name>
<sequence>MQSDMPIIKSNLVAIFIVHFDVIRGNVIEWQYPQEVDLEGIEFQAVCSGLHRIESDVIVFSRQPQLIGLSVFENRPSEQERGAQMRAIGVLVKPFDTYDMIVSEHIPFLKRALDQCMDDQLNKDDLIRYFTNYVPIPKPTRQPNVTFSIDKSVHHNLREMISGHSTMSADIVSSYGMDVFTDFLSQFGPNLFVLWKAALLKKRILLIHAPPMELACKYVRLIHLLSQVPVAFENKRIRSMKPMFTVGVNDIPLLGKQKDQGYVACTPDAIFEVKTDLYDLLITLPSSQGHRDRMLNDHPPIIHSAQHNQADRIRYQILCQQPLGQTLQEARWINQLASYWTGVCYFLYDYQPSTSSANRDWQQLFAGRQSNRSEEEGLLSFREDEEQDATEINSASQVFEAVATTASNELHQHEVMNYWTLRSLHGLTECLLTKLKSIIETRQEGETTIHLYPKDMVQLGLDPQLDIDFLTELSLLYFNQPVYIHGLHNSIGHLSDTLCGCCKQQIRI</sequence>
<dbReference type="PANTHER" id="PTHR28153:SF1">
    <property type="entry name" value="DUF4484 DOMAIN-CONTAINING PROTEIN"/>
    <property type="match status" value="1"/>
</dbReference>
<dbReference type="OrthoDB" id="2152680at2759"/>
<dbReference type="GO" id="GO:0005811">
    <property type="term" value="C:lipid droplet"/>
    <property type="evidence" value="ECO:0007669"/>
    <property type="project" value="TreeGrafter"/>
</dbReference>